<dbReference type="SUPFAM" id="SSF52540">
    <property type="entry name" value="P-loop containing nucleoside triphosphate hydrolases"/>
    <property type="match status" value="2"/>
</dbReference>
<dbReference type="SMART" id="SM00487">
    <property type="entry name" value="DEXDc"/>
    <property type="match status" value="1"/>
</dbReference>
<dbReference type="InterPro" id="IPR049730">
    <property type="entry name" value="SNF2/RAD54-like_C"/>
</dbReference>
<keyword evidence="8" id="KW-1185">Reference proteome</keyword>
<dbReference type="InterPro" id="IPR001650">
    <property type="entry name" value="Helicase_C-like"/>
</dbReference>
<evidence type="ECO:0000259" key="5">
    <source>
        <dbReference type="PROSITE" id="PS51192"/>
    </source>
</evidence>
<feature type="domain" description="Helicase C-terminal" evidence="6">
    <location>
        <begin position="989"/>
        <end position="1173"/>
    </location>
</feature>
<comment type="caution">
    <text evidence="7">The sequence shown here is derived from an EMBL/GenBank/DDBJ whole genome shotgun (WGS) entry which is preliminary data.</text>
</comment>
<evidence type="ECO:0000313" key="8">
    <source>
        <dbReference type="Proteomes" id="UP000193689"/>
    </source>
</evidence>
<feature type="compositionally biased region" description="Low complexity" evidence="4">
    <location>
        <begin position="9"/>
        <end position="20"/>
    </location>
</feature>
<dbReference type="AlphaFoldDB" id="A0A1Y2E5Q0"/>
<dbReference type="InParanoid" id="A0A1Y2E5Q0"/>
<feature type="compositionally biased region" description="Polar residues" evidence="4">
    <location>
        <begin position="324"/>
        <end position="335"/>
    </location>
</feature>
<dbReference type="Pfam" id="PF00271">
    <property type="entry name" value="Helicase_C"/>
    <property type="match status" value="1"/>
</dbReference>
<dbReference type="PROSITE" id="PS51192">
    <property type="entry name" value="HELICASE_ATP_BIND_1"/>
    <property type="match status" value="1"/>
</dbReference>
<dbReference type="STRING" id="1141098.A0A1Y2E5Q0"/>
<dbReference type="GO" id="GO:0016787">
    <property type="term" value="F:hydrolase activity"/>
    <property type="evidence" value="ECO:0007669"/>
    <property type="project" value="UniProtKB-KW"/>
</dbReference>
<dbReference type="InterPro" id="IPR038718">
    <property type="entry name" value="SNF2-like_sf"/>
</dbReference>
<dbReference type="OrthoDB" id="5857104at2759"/>
<evidence type="ECO:0000256" key="3">
    <source>
        <dbReference type="ARBA" id="ARBA00022840"/>
    </source>
</evidence>
<accession>A0A1Y2E5Q0</accession>
<feature type="region of interest" description="Disordered" evidence="4">
    <location>
        <begin position="304"/>
        <end position="484"/>
    </location>
</feature>
<dbReference type="PANTHER" id="PTHR10799">
    <property type="entry name" value="SNF2/RAD54 HELICASE FAMILY"/>
    <property type="match status" value="1"/>
</dbReference>
<name>A0A1Y2E5Q0_9PEZI</name>
<evidence type="ECO:0000256" key="4">
    <source>
        <dbReference type="SAM" id="MobiDB-lite"/>
    </source>
</evidence>
<reference evidence="7 8" key="1">
    <citation type="submission" date="2016-07" db="EMBL/GenBank/DDBJ databases">
        <title>Pervasive Adenine N6-methylation of Active Genes in Fungi.</title>
        <authorList>
            <consortium name="DOE Joint Genome Institute"/>
            <person name="Mondo S.J."/>
            <person name="Dannebaum R.O."/>
            <person name="Kuo R.C."/>
            <person name="Labutti K."/>
            <person name="Haridas S."/>
            <person name="Kuo A."/>
            <person name="Salamov A."/>
            <person name="Ahrendt S.R."/>
            <person name="Lipzen A."/>
            <person name="Sullivan W."/>
            <person name="Andreopoulos W.B."/>
            <person name="Clum A."/>
            <person name="Lindquist E."/>
            <person name="Daum C."/>
            <person name="Ramamoorthy G.K."/>
            <person name="Gryganskyi A."/>
            <person name="Culley D."/>
            <person name="Magnuson J.K."/>
            <person name="James T.Y."/>
            <person name="O'Malley M.A."/>
            <person name="Stajich J.E."/>
            <person name="Spatafora J.W."/>
            <person name="Visel A."/>
            <person name="Grigoriev I.V."/>
        </authorList>
    </citation>
    <scope>NUCLEOTIDE SEQUENCE [LARGE SCALE GENOMIC DNA]</scope>
    <source>
        <strain evidence="7 8">CBS 129021</strain>
    </source>
</reference>
<dbReference type="InterPro" id="IPR000330">
    <property type="entry name" value="SNF2_N"/>
</dbReference>
<dbReference type="CDD" id="cd17919">
    <property type="entry name" value="DEXHc_Snf"/>
    <property type="match status" value="1"/>
</dbReference>
<dbReference type="SMART" id="SM00490">
    <property type="entry name" value="HELICc"/>
    <property type="match status" value="1"/>
</dbReference>
<organism evidence="7 8">
    <name type="scientific">Pseudomassariella vexata</name>
    <dbReference type="NCBI Taxonomy" id="1141098"/>
    <lineage>
        <taxon>Eukaryota</taxon>
        <taxon>Fungi</taxon>
        <taxon>Dikarya</taxon>
        <taxon>Ascomycota</taxon>
        <taxon>Pezizomycotina</taxon>
        <taxon>Sordariomycetes</taxon>
        <taxon>Xylariomycetidae</taxon>
        <taxon>Amphisphaeriales</taxon>
        <taxon>Pseudomassariaceae</taxon>
        <taxon>Pseudomassariella</taxon>
    </lineage>
</organism>
<feature type="compositionally biased region" description="Polar residues" evidence="4">
    <location>
        <begin position="468"/>
        <end position="481"/>
    </location>
</feature>
<evidence type="ECO:0000256" key="1">
    <source>
        <dbReference type="ARBA" id="ARBA00022741"/>
    </source>
</evidence>
<dbReference type="Gene3D" id="3.40.50.300">
    <property type="entry name" value="P-loop containing nucleotide triphosphate hydrolases"/>
    <property type="match status" value="1"/>
</dbReference>
<dbReference type="InterPro" id="IPR027417">
    <property type="entry name" value="P-loop_NTPase"/>
</dbReference>
<dbReference type="EMBL" id="MCFJ01000005">
    <property type="protein sequence ID" value="ORY66195.1"/>
    <property type="molecule type" value="Genomic_DNA"/>
</dbReference>
<dbReference type="GO" id="GO:0005524">
    <property type="term" value="F:ATP binding"/>
    <property type="evidence" value="ECO:0007669"/>
    <property type="project" value="InterPro"/>
</dbReference>
<feature type="compositionally biased region" description="Basic residues" evidence="4">
    <location>
        <begin position="344"/>
        <end position="355"/>
    </location>
</feature>
<dbReference type="Pfam" id="PF00176">
    <property type="entry name" value="SNF2-rel_dom"/>
    <property type="match status" value="1"/>
</dbReference>
<feature type="region of interest" description="Disordered" evidence="4">
    <location>
        <begin position="1"/>
        <end position="20"/>
    </location>
</feature>
<evidence type="ECO:0000313" key="7">
    <source>
        <dbReference type="EMBL" id="ORY66195.1"/>
    </source>
</evidence>
<sequence>MVHKMAARLPSLPLGGEPELPNIASSGARAAGLNSQRFEIDDDDLDELADIIPCSSPYFMQPTQIIDQATQPTQIVERRTTLQRSSPPVPETPTSIVEVPASSPFRSMSPRASHSLNQNQLSAIKTQPHGAKTGGLGTRGLASLMAPAGTAFRAPFAPQPQRAQTVFKGPLLNTSDDDLAKYYKREDSSGDETPMRGDIRPSSFVRKQQSVAGSGASLQNAADLMDKGFALNDINDLRLRYLTRETHKIAKKVLPQVTILECKNALVRNARSTEDAVKDLLGKLGDPSGLIETLMRPALSKSRAIVGDKSREPKITIPSDPPITLSSPLSSQASPEVQKAAPPPRRRLVQGRRNRSPSPAQVFSVSPSHSSAATTPSSSTEIISRQRERASKMAAAAGTRRRLVPGRPKPESCEVITLDSESDEELPDLNTIASRKRKAKEQPKEIVKAPINVPSDSDNEPRVDFINSDDSGSDSGAQPSQRKIDEQVSVLDYLNKCSAEELARMTGLPTGDTQLVLSERQSQPFKSLEAVTQITGRQKSKTKAAKIQIGLTIVEKLVTWFNAFDAVTNIIKECEQRGAELESVMSTWEVDKNGKVKDINPAALVRLPITKQPTLMDASVVQMKSYQLLGLNWLNLLHGKGYSGILADDMGLGKTCQVISFIAHLVESRDDYSDQPWPNLIVVPPSTLENWVNEFERFAPGIKVFLYSGTNRRELDPEDARDSHVVLTSYSQMEQKIEDIQWLTEMEPYAAIFDEGHKLKNPNTKVYKHLMKLPSSWRLVLSGTPVQNNLKELLSLLHFVEPDLFHEDDFEKLRTIFEAKVTNKDVHNFAALAKERVGNARTIMAPFILQRRKDDVLDLAKKIENVVLVGMHPDQRAVYSEIKGTYLTKSKGAKVKANSWMQLRKAAIHHQLFRQHFTDRKVKEMTDILWSKCSAEELDVQSKEPKHKSMFQSYLMEMSDFALHLYCKDFNRYLSKFDIPHRSWEESPKVQKLLELVKGYMANGDRCLVFSRFEMVIDILRETLHCASIPYCELTGRAGVADRFPEIQRFNEHPEIPVFLLTTGAGGTGLNLTAANKIIIFDQSDNPQDDVQASNRAHRIGQTRDVEVIRIITENTVETLVYNSCVKKLMLAACVEGQFRVDDDHESVEEECRKKMLETTEAEIRATQVITVE</sequence>
<dbReference type="InterPro" id="IPR014001">
    <property type="entry name" value="Helicase_ATP-bd"/>
</dbReference>
<feature type="domain" description="Helicase ATP-binding" evidence="5">
    <location>
        <begin position="635"/>
        <end position="803"/>
    </location>
</feature>
<keyword evidence="2" id="KW-0378">Hydrolase</keyword>
<dbReference type="Proteomes" id="UP000193689">
    <property type="component" value="Unassembled WGS sequence"/>
</dbReference>
<feature type="compositionally biased region" description="Low complexity" evidence="4">
    <location>
        <begin position="364"/>
        <end position="380"/>
    </location>
</feature>
<gene>
    <name evidence="7" type="ORF">BCR38DRAFT_174563</name>
</gene>
<dbReference type="Gene3D" id="3.40.50.10810">
    <property type="entry name" value="Tandem AAA-ATPase domain"/>
    <property type="match status" value="1"/>
</dbReference>
<dbReference type="RefSeq" id="XP_040717159.1">
    <property type="nucleotide sequence ID" value="XM_040853881.1"/>
</dbReference>
<dbReference type="GeneID" id="63770093"/>
<keyword evidence="3" id="KW-0067">ATP-binding</keyword>
<protein>
    <submittedName>
        <fullName evidence="7">SNF2 family N-terminal domain-domain-containing protein</fullName>
    </submittedName>
</protein>
<dbReference type="PROSITE" id="PS51194">
    <property type="entry name" value="HELICASE_CTER"/>
    <property type="match status" value="1"/>
</dbReference>
<evidence type="ECO:0000259" key="6">
    <source>
        <dbReference type="PROSITE" id="PS51194"/>
    </source>
</evidence>
<proteinExistence type="predicted"/>
<dbReference type="CDD" id="cd18793">
    <property type="entry name" value="SF2_C_SNF"/>
    <property type="match status" value="1"/>
</dbReference>
<evidence type="ECO:0000256" key="2">
    <source>
        <dbReference type="ARBA" id="ARBA00022801"/>
    </source>
</evidence>
<keyword evidence="1" id="KW-0547">Nucleotide-binding</keyword>